<dbReference type="EMBL" id="LR796267">
    <property type="protein sequence ID" value="CAB4132669.1"/>
    <property type="molecule type" value="Genomic_DNA"/>
</dbReference>
<organism evidence="1">
    <name type="scientific">uncultured Caudovirales phage</name>
    <dbReference type="NCBI Taxonomy" id="2100421"/>
    <lineage>
        <taxon>Viruses</taxon>
        <taxon>Duplodnaviria</taxon>
        <taxon>Heunggongvirae</taxon>
        <taxon>Uroviricota</taxon>
        <taxon>Caudoviricetes</taxon>
        <taxon>Peduoviridae</taxon>
        <taxon>Maltschvirus</taxon>
        <taxon>Maltschvirus maltsch</taxon>
    </lineage>
</organism>
<name>A0A6J5LLR7_9CAUD</name>
<sequence length="148" mass="16603">MNIVDIYIGRDAYDYNKLPSHYQSELNLSDEVIDAHLEAIIKEFKAKKIPWYLMTVTTFEVGGEVNTAHYHNAHPLKEKIILNKPAKDAPSKVSTMSINEILNGHHGLAVNIGVAHPTVAIQQEVPLNGFWMDNGNAIQQPVEEPDFD</sequence>
<protein>
    <submittedName>
        <fullName evidence="1">Uncharacterized protein</fullName>
    </submittedName>
</protein>
<proteinExistence type="predicted"/>
<gene>
    <name evidence="1" type="ORF">UFOVP248_64</name>
</gene>
<accession>A0A6J5LLR7</accession>
<reference evidence="1" key="1">
    <citation type="submission" date="2020-04" db="EMBL/GenBank/DDBJ databases">
        <authorList>
            <person name="Chiriac C."/>
            <person name="Salcher M."/>
            <person name="Ghai R."/>
            <person name="Kavagutti S V."/>
        </authorList>
    </citation>
    <scope>NUCLEOTIDE SEQUENCE</scope>
</reference>
<evidence type="ECO:0000313" key="1">
    <source>
        <dbReference type="EMBL" id="CAB4132669.1"/>
    </source>
</evidence>